<dbReference type="GO" id="GO:0008170">
    <property type="term" value="F:N-methyltransferase activity"/>
    <property type="evidence" value="ECO:0007669"/>
    <property type="project" value="InterPro"/>
</dbReference>
<keyword evidence="5" id="KW-1185">Reference proteome</keyword>
<dbReference type="InterPro" id="IPR029063">
    <property type="entry name" value="SAM-dependent_MTases_sf"/>
</dbReference>
<evidence type="ECO:0000256" key="2">
    <source>
        <dbReference type="ARBA" id="ARBA00022679"/>
    </source>
</evidence>
<dbReference type="PRINTS" id="PR00508">
    <property type="entry name" value="S21N4MTFRASE"/>
</dbReference>
<name>A0A0P6XAU6_9CHLR</name>
<keyword evidence="2" id="KW-0808">Transferase</keyword>
<reference evidence="4 5" key="1">
    <citation type="submission" date="2015-07" db="EMBL/GenBank/DDBJ databases">
        <title>Genome sequence of Ornatilinea apprima DSM 23815.</title>
        <authorList>
            <person name="Hemp J."/>
            <person name="Ward L.M."/>
            <person name="Pace L.A."/>
            <person name="Fischer W.W."/>
        </authorList>
    </citation>
    <scope>NUCLEOTIDE SEQUENCE [LARGE SCALE GENOMIC DNA]</scope>
    <source>
        <strain evidence="4 5">P3M-1</strain>
    </source>
</reference>
<evidence type="ECO:0000259" key="3">
    <source>
        <dbReference type="Pfam" id="PF01555"/>
    </source>
</evidence>
<dbReference type="Proteomes" id="UP000050417">
    <property type="component" value="Unassembled WGS sequence"/>
</dbReference>
<dbReference type="PANTHER" id="PTHR13370:SF3">
    <property type="entry name" value="TRNA (GUANINE(10)-N2)-METHYLTRANSFERASE HOMOLOG"/>
    <property type="match status" value="1"/>
</dbReference>
<evidence type="ECO:0000313" key="5">
    <source>
        <dbReference type="Proteomes" id="UP000050417"/>
    </source>
</evidence>
<dbReference type="SUPFAM" id="SSF53335">
    <property type="entry name" value="S-adenosyl-L-methionine-dependent methyltransferases"/>
    <property type="match status" value="1"/>
</dbReference>
<comment type="caution">
    <text evidence="4">The sequence shown here is derived from an EMBL/GenBank/DDBJ whole genome shotgun (WGS) entry which is preliminary data.</text>
</comment>
<evidence type="ECO:0000313" key="4">
    <source>
        <dbReference type="EMBL" id="KPL72299.1"/>
    </source>
</evidence>
<evidence type="ECO:0000256" key="1">
    <source>
        <dbReference type="ARBA" id="ARBA00022603"/>
    </source>
</evidence>
<dbReference type="GO" id="GO:0005737">
    <property type="term" value="C:cytoplasm"/>
    <property type="evidence" value="ECO:0007669"/>
    <property type="project" value="TreeGrafter"/>
</dbReference>
<dbReference type="Pfam" id="PF01555">
    <property type="entry name" value="N6_N4_Mtase"/>
    <property type="match status" value="1"/>
</dbReference>
<dbReference type="Gene3D" id="3.40.50.150">
    <property type="entry name" value="Vaccinia Virus protein VP39"/>
    <property type="match status" value="1"/>
</dbReference>
<organism evidence="4 5">
    <name type="scientific">Ornatilinea apprima</name>
    <dbReference type="NCBI Taxonomy" id="1134406"/>
    <lineage>
        <taxon>Bacteria</taxon>
        <taxon>Bacillati</taxon>
        <taxon>Chloroflexota</taxon>
        <taxon>Anaerolineae</taxon>
        <taxon>Anaerolineales</taxon>
        <taxon>Anaerolineaceae</taxon>
        <taxon>Ornatilinea</taxon>
    </lineage>
</organism>
<sequence length="87" mass="9673">MTGVYDDRLVLPPIHPYEKPLSLIERLIRIYTNPGAVVLDPFCGSGTTLVACMNLKRKAIGIEKDHSKYLLAQDRLLGLLPGRLKGE</sequence>
<dbReference type="STRING" id="1134406.ADN00_15560"/>
<dbReference type="GO" id="GO:0003677">
    <property type="term" value="F:DNA binding"/>
    <property type="evidence" value="ECO:0007669"/>
    <property type="project" value="InterPro"/>
</dbReference>
<protein>
    <recommendedName>
        <fullName evidence="3">DNA methylase N-4/N-6 domain-containing protein</fullName>
    </recommendedName>
</protein>
<gene>
    <name evidence="4" type="ORF">ADN00_15560</name>
</gene>
<dbReference type="GO" id="GO:0032259">
    <property type="term" value="P:methylation"/>
    <property type="evidence" value="ECO:0007669"/>
    <property type="project" value="UniProtKB-KW"/>
</dbReference>
<keyword evidence="1" id="KW-0489">Methyltransferase</keyword>
<dbReference type="InterPro" id="IPR001091">
    <property type="entry name" value="RM_Methyltransferase"/>
</dbReference>
<accession>A0A0P6XAU6</accession>
<proteinExistence type="predicted"/>
<feature type="domain" description="DNA methylase N-4/N-6" evidence="3">
    <location>
        <begin position="14"/>
        <end position="72"/>
    </location>
</feature>
<dbReference type="GO" id="GO:0009007">
    <property type="term" value="F:site-specific DNA-methyltransferase (adenine-specific) activity"/>
    <property type="evidence" value="ECO:0007669"/>
    <property type="project" value="TreeGrafter"/>
</dbReference>
<dbReference type="AlphaFoldDB" id="A0A0P6XAU6"/>
<dbReference type="EMBL" id="LGCL01000039">
    <property type="protein sequence ID" value="KPL72299.1"/>
    <property type="molecule type" value="Genomic_DNA"/>
</dbReference>
<dbReference type="InterPro" id="IPR002941">
    <property type="entry name" value="DNA_methylase_N4/N6"/>
</dbReference>
<dbReference type="PANTHER" id="PTHR13370">
    <property type="entry name" value="RNA METHYLASE-RELATED"/>
    <property type="match status" value="1"/>
</dbReference>